<keyword evidence="6" id="KW-0862">Zinc</keyword>
<feature type="region of interest" description="Disordered" evidence="12">
    <location>
        <begin position="349"/>
        <end position="393"/>
    </location>
</feature>
<dbReference type="InterPro" id="IPR050826">
    <property type="entry name" value="Krueppel_C2H2_ZnFinger"/>
</dbReference>
<evidence type="ECO:0008006" key="17">
    <source>
        <dbReference type="Google" id="ProtNLM"/>
    </source>
</evidence>
<feature type="region of interest" description="Disordered" evidence="12">
    <location>
        <begin position="412"/>
        <end position="441"/>
    </location>
</feature>
<gene>
    <name evidence="15" type="ORF">J1605_015312</name>
</gene>
<dbReference type="PANTHER" id="PTHR24377">
    <property type="entry name" value="IP01015P-RELATED"/>
    <property type="match status" value="1"/>
</dbReference>
<evidence type="ECO:0000256" key="9">
    <source>
        <dbReference type="ARBA" id="ARBA00023163"/>
    </source>
</evidence>
<evidence type="ECO:0000259" key="14">
    <source>
        <dbReference type="PROSITE" id="PS50805"/>
    </source>
</evidence>
<dbReference type="FunFam" id="3.30.160.60:FF:000690">
    <property type="entry name" value="Zinc finger protein 354C"/>
    <property type="match status" value="1"/>
</dbReference>
<dbReference type="PROSITE" id="PS00028">
    <property type="entry name" value="ZINC_FINGER_C2H2_1"/>
    <property type="match status" value="12"/>
</dbReference>
<dbReference type="FunFam" id="3.30.160.60:FF:000622">
    <property type="entry name" value="zinc finger protein 26 isoform X3"/>
    <property type="match status" value="1"/>
</dbReference>
<dbReference type="FunFam" id="3.30.160.60:FF:000016">
    <property type="entry name" value="zinc finger protein 37 homolog"/>
    <property type="match status" value="1"/>
</dbReference>
<feature type="domain" description="C2H2-type" evidence="13">
    <location>
        <begin position="472"/>
        <end position="499"/>
    </location>
</feature>
<keyword evidence="10" id="KW-0539">Nucleus</keyword>
<dbReference type="SMART" id="SM00355">
    <property type="entry name" value="ZnF_C2H2"/>
    <property type="match status" value="12"/>
</dbReference>
<proteinExistence type="inferred from homology"/>
<dbReference type="InterPro" id="IPR013087">
    <property type="entry name" value="Znf_C2H2_type"/>
</dbReference>
<dbReference type="Gene3D" id="3.30.160.60">
    <property type="entry name" value="Classic Zinc Finger"/>
    <property type="match status" value="12"/>
</dbReference>
<evidence type="ECO:0000256" key="4">
    <source>
        <dbReference type="ARBA" id="ARBA00022737"/>
    </source>
</evidence>
<feature type="domain" description="C2H2-type" evidence="13">
    <location>
        <begin position="640"/>
        <end position="667"/>
    </location>
</feature>
<feature type="domain" description="C2H2-type" evidence="13">
    <location>
        <begin position="724"/>
        <end position="751"/>
    </location>
</feature>
<feature type="domain" description="C2H2-type" evidence="13">
    <location>
        <begin position="444"/>
        <end position="471"/>
    </location>
</feature>
<dbReference type="EMBL" id="JAIQCJ010002358">
    <property type="protein sequence ID" value="KAJ8776723.1"/>
    <property type="molecule type" value="Genomic_DNA"/>
</dbReference>
<dbReference type="InterPro" id="IPR036051">
    <property type="entry name" value="KRAB_dom_sf"/>
</dbReference>
<keyword evidence="8" id="KW-0238">DNA-binding</keyword>
<dbReference type="InterPro" id="IPR036236">
    <property type="entry name" value="Znf_C2H2_sf"/>
</dbReference>
<evidence type="ECO:0000256" key="3">
    <source>
        <dbReference type="ARBA" id="ARBA00022723"/>
    </source>
</evidence>
<comment type="subcellular location">
    <subcellularLocation>
        <location evidence="1">Nucleus</location>
    </subcellularLocation>
</comment>
<evidence type="ECO:0000313" key="15">
    <source>
        <dbReference type="EMBL" id="KAJ8776723.1"/>
    </source>
</evidence>
<keyword evidence="4" id="KW-0677">Repeat</keyword>
<evidence type="ECO:0000256" key="11">
    <source>
        <dbReference type="PROSITE-ProRule" id="PRU00042"/>
    </source>
</evidence>
<dbReference type="GO" id="GO:0008270">
    <property type="term" value="F:zinc ion binding"/>
    <property type="evidence" value="ECO:0007669"/>
    <property type="project" value="UniProtKB-KW"/>
</dbReference>
<dbReference type="GO" id="GO:0031981">
    <property type="term" value="C:nuclear lumen"/>
    <property type="evidence" value="ECO:0007669"/>
    <property type="project" value="UniProtKB-ARBA"/>
</dbReference>
<dbReference type="Proteomes" id="UP001159641">
    <property type="component" value="Unassembled WGS sequence"/>
</dbReference>
<protein>
    <recommendedName>
        <fullName evidence="17">Zinc finger protein 74</fullName>
    </recommendedName>
</protein>
<dbReference type="GO" id="GO:0005856">
    <property type="term" value="C:cytoskeleton"/>
    <property type="evidence" value="ECO:0007669"/>
    <property type="project" value="UniProtKB-ARBA"/>
</dbReference>
<dbReference type="AlphaFoldDB" id="A0AB34GC48"/>
<evidence type="ECO:0000313" key="16">
    <source>
        <dbReference type="Proteomes" id="UP001159641"/>
    </source>
</evidence>
<dbReference type="Gene3D" id="6.10.140.140">
    <property type="match status" value="1"/>
</dbReference>
<dbReference type="InterPro" id="IPR001909">
    <property type="entry name" value="KRAB"/>
</dbReference>
<dbReference type="FunFam" id="3.30.160.60:FF:000822">
    <property type="entry name" value="Zinc finger protein 234, isoform CRA_a"/>
    <property type="match status" value="1"/>
</dbReference>
<dbReference type="PROSITE" id="PS50805">
    <property type="entry name" value="KRAB"/>
    <property type="match status" value="1"/>
</dbReference>
<evidence type="ECO:0000256" key="12">
    <source>
        <dbReference type="SAM" id="MobiDB-lite"/>
    </source>
</evidence>
<dbReference type="FunFam" id="3.30.160.60:FF:000912">
    <property type="entry name" value="Zinc finger protein 660"/>
    <property type="match status" value="1"/>
</dbReference>
<keyword evidence="3" id="KW-0479">Metal-binding</keyword>
<evidence type="ECO:0000256" key="2">
    <source>
        <dbReference type="ARBA" id="ARBA00006991"/>
    </source>
</evidence>
<feature type="domain" description="KRAB" evidence="14">
    <location>
        <begin position="41"/>
        <end position="245"/>
    </location>
</feature>
<evidence type="ECO:0000256" key="5">
    <source>
        <dbReference type="ARBA" id="ARBA00022771"/>
    </source>
</evidence>
<keyword evidence="7" id="KW-0805">Transcription regulation</keyword>
<accession>A0AB34GC48</accession>
<dbReference type="SMART" id="SM00349">
    <property type="entry name" value="KRAB"/>
    <property type="match status" value="1"/>
</dbReference>
<dbReference type="FunFam" id="3.30.160.60:FF:000056">
    <property type="entry name" value="Zinc finger and SCAN domain-containing 20"/>
    <property type="match status" value="1"/>
</dbReference>
<comment type="caution">
    <text evidence="15">The sequence shown here is derived from an EMBL/GenBank/DDBJ whole genome shotgun (WGS) entry which is preliminary data.</text>
</comment>
<evidence type="ECO:0000256" key="6">
    <source>
        <dbReference type="ARBA" id="ARBA00022833"/>
    </source>
</evidence>
<dbReference type="FunFam" id="3.30.160.60:FF:000229">
    <property type="entry name" value="Zinc finger protein 90 homolog"/>
    <property type="match status" value="2"/>
</dbReference>
<dbReference type="CDD" id="cd07765">
    <property type="entry name" value="KRAB_A-box"/>
    <property type="match status" value="1"/>
</dbReference>
<dbReference type="Pfam" id="PF01352">
    <property type="entry name" value="KRAB"/>
    <property type="match status" value="1"/>
</dbReference>
<sequence>MEAPEPREAAPSSQDPALPLKEIPEDKLGQGLLEGRSEELVTFKDVAVDFSQEEWGQLDSPQRALYRDVMLENYQNLLALGKMAPKVRRPQSGHPPVCMCSGVSFVVSAPGPCGTNWHLCLEVWLVPGWGPEEREGVDRALEAQPALDRGCQYLWGPQSTHVNMGSMSEASFLGAGTHLSVPQAAGATSGLLGLWAGSGEHSAQSHATFSLRAGPPVCKPDVISHLERGEEPWWAPRAVPGGAGPESPGFSKAPFPLSSSSPLLAACLLCPEHALSLSPCWSLLCLMHLPVLPADLSPEPQRRTSACSQKVVSPFLIEPEREPGPEVEELWSQQLCVYKEEPSWEPIAGGLARSGLHSPGPGDRGAQGGPATALSRCEAASTRDGPTEEHRWGHAVSEEALGRRCALLAQPSLPTEGASPDGCVGSVQSSRAKRQSPGAGSGPFACGECGKAFQRSAALALHRQWHAREKAYKCGECGKAFTWSTNLLEHRRVHTGEKPFLCGQCGKAFSCHSSLNVHRRVHTGERPYKCGACDKAFSCSSLLGMHLRVHTGERPYRCGECGKAFNQRTHLTRHRRIHTGEKPYRCGACGRAFACHSSLTVHEKLHSGDKPFQCGDCQKAFSSRSRLTLHQRAHTGEKPFKCSQCGKAFSCHSYLVVHQRVHSGEKPFRCNECGKAFSSHSYLIVHQRIHTGEKPFDCSRCWKAFSCHSSLIVHQRVHTGEKPYKCGQCGRAFSQNHCLIKHQKTHSAEKPFKCHECGEVFGWSGPLAEHRRLHSGEKPFAIQFDKRLLSTCYVPGSLLGTGGSGGSSVGPVDALDVAELLGVVPPLAGRSSPWAATPEINSCVRETPTCPPGNTS</sequence>
<feature type="domain" description="C2H2-type" evidence="13">
    <location>
        <begin position="528"/>
        <end position="555"/>
    </location>
</feature>
<dbReference type="FunFam" id="3.30.160.60:FF:002343">
    <property type="entry name" value="Zinc finger protein 33A"/>
    <property type="match status" value="1"/>
</dbReference>
<dbReference type="FunFam" id="3.30.160.60:FF:000111">
    <property type="entry name" value="GLI family zinc finger 4"/>
    <property type="match status" value="1"/>
</dbReference>
<evidence type="ECO:0000256" key="8">
    <source>
        <dbReference type="ARBA" id="ARBA00023125"/>
    </source>
</evidence>
<dbReference type="GO" id="GO:1990837">
    <property type="term" value="F:sequence-specific double-stranded DNA binding"/>
    <property type="evidence" value="ECO:0007669"/>
    <property type="project" value="UniProtKB-ARBA"/>
</dbReference>
<dbReference type="Pfam" id="PF00096">
    <property type="entry name" value="zf-C2H2"/>
    <property type="match status" value="7"/>
</dbReference>
<feature type="domain" description="C2H2-type" evidence="13">
    <location>
        <begin position="668"/>
        <end position="695"/>
    </location>
</feature>
<dbReference type="PROSITE" id="PS50157">
    <property type="entry name" value="ZINC_FINGER_C2H2_2"/>
    <property type="match status" value="12"/>
</dbReference>
<feature type="region of interest" description="Disordered" evidence="12">
    <location>
        <begin position="1"/>
        <end position="29"/>
    </location>
</feature>
<dbReference type="GO" id="GO:0006355">
    <property type="term" value="P:regulation of DNA-templated transcription"/>
    <property type="evidence" value="ECO:0007669"/>
    <property type="project" value="InterPro"/>
</dbReference>
<evidence type="ECO:0000259" key="13">
    <source>
        <dbReference type="PROSITE" id="PS50157"/>
    </source>
</evidence>
<evidence type="ECO:0000256" key="7">
    <source>
        <dbReference type="ARBA" id="ARBA00023015"/>
    </source>
</evidence>
<feature type="domain" description="C2H2-type" evidence="13">
    <location>
        <begin position="500"/>
        <end position="527"/>
    </location>
</feature>
<feature type="domain" description="C2H2-type" evidence="13">
    <location>
        <begin position="752"/>
        <end position="779"/>
    </location>
</feature>
<keyword evidence="5 11" id="KW-0863">Zinc-finger</keyword>
<evidence type="ECO:0000256" key="10">
    <source>
        <dbReference type="ARBA" id="ARBA00023242"/>
    </source>
</evidence>
<dbReference type="SUPFAM" id="SSF109640">
    <property type="entry name" value="KRAB domain (Kruppel-associated box)"/>
    <property type="match status" value="1"/>
</dbReference>
<organism evidence="15 16">
    <name type="scientific">Eschrichtius robustus</name>
    <name type="common">California gray whale</name>
    <name type="synonym">Eschrichtius gibbosus</name>
    <dbReference type="NCBI Taxonomy" id="9764"/>
    <lineage>
        <taxon>Eukaryota</taxon>
        <taxon>Metazoa</taxon>
        <taxon>Chordata</taxon>
        <taxon>Craniata</taxon>
        <taxon>Vertebrata</taxon>
        <taxon>Euteleostomi</taxon>
        <taxon>Mammalia</taxon>
        <taxon>Eutheria</taxon>
        <taxon>Laurasiatheria</taxon>
        <taxon>Artiodactyla</taxon>
        <taxon>Whippomorpha</taxon>
        <taxon>Cetacea</taxon>
        <taxon>Mysticeti</taxon>
        <taxon>Eschrichtiidae</taxon>
        <taxon>Eschrichtius</taxon>
    </lineage>
</organism>
<comment type="similarity">
    <text evidence="2">Belongs to the krueppel C2H2-type zinc-finger protein family.</text>
</comment>
<feature type="domain" description="C2H2-type" evidence="13">
    <location>
        <begin position="584"/>
        <end position="611"/>
    </location>
</feature>
<feature type="domain" description="C2H2-type" evidence="13">
    <location>
        <begin position="612"/>
        <end position="639"/>
    </location>
</feature>
<feature type="domain" description="C2H2-type" evidence="13">
    <location>
        <begin position="556"/>
        <end position="583"/>
    </location>
</feature>
<keyword evidence="9" id="KW-0804">Transcription</keyword>
<evidence type="ECO:0000256" key="1">
    <source>
        <dbReference type="ARBA" id="ARBA00004123"/>
    </source>
</evidence>
<name>A0AB34GC48_ESCRO</name>
<reference evidence="15 16" key="1">
    <citation type="submission" date="2022-11" db="EMBL/GenBank/DDBJ databases">
        <title>Whole genome sequence of Eschrichtius robustus ER-17-0199.</title>
        <authorList>
            <person name="Bruniche-Olsen A."/>
            <person name="Black A.N."/>
            <person name="Fields C.J."/>
            <person name="Walden K."/>
            <person name="Dewoody J.A."/>
        </authorList>
    </citation>
    <scope>NUCLEOTIDE SEQUENCE [LARGE SCALE GENOMIC DNA]</scope>
    <source>
        <strain evidence="15">ER-17-0199</strain>
        <tissue evidence="15">Blubber</tissue>
    </source>
</reference>
<feature type="domain" description="C2H2-type" evidence="13">
    <location>
        <begin position="696"/>
        <end position="723"/>
    </location>
</feature>
<dbReference type="FunFam" id="3.30.160.60:FF:001747">
    <property type="match status" value="1"/>
</dbReference>
<dbReference type="SUPFAM" id="SSF57667">
    <property type="entry name" value="beta-beta-alpha zinc fingers"/>
    <property type="match status" value="7"/>
</dbReference>
<keyword evidence="16" id="KW-1185">Reference proteome</keyword>